<protein>
    <submittedName>
        <fullName evidence="4">TetR family transcriptional regulator</fullName>
    </submittedName>
</protein>
<evidence type="ECO:0000256" key="1">
    <source>
        <dbReference type="ARBA" id="ARBA00023125"/>
    </source>
</evidence>
<dbReference type="AlphaFoldDB" id="A0A6P1TTJ4"/>
<dbReference type="RefSeq" id="WP_161840083.1">
    <property type="nucleotide sequence ID" value="NZ_CP048000.1"/>
</dbReference>
<reference evidence="4 5" key="1">
    <citation type="submission" date="2020-01" db="EMBL/GenBank/DDBJ databases">
        <title>Genome analysis of Anaerocolumna sp. CBA3638.</title>
        <authorList>
            <person name="Kim J."/>
            <person name="Roh S.W."/>
        </authorList>
    </citation>
    <scope>NUCLEOTIDE SEQUENCE [LARGE SCALE GENOMIC DNA]</scope>
    <source>
        <strain evidence="4 5">CBA3638</strain>
    </source>
</reference>
<feature type="domain" description="HTH tetR-type" evidence="3">
    <location>
        <begin position="23"/>
        <end position="83"/>
    </location>
</feature>
<dbReference type="GO" id="GO:0003677">
    <property type="term" value="F:DNA binding"/>
    <property type="evidence" value="ECO:0007669"/>
    <property type="project" value="UniProtKB-UniRule"/>
</dbReference>
<dbReference type="PROSITE" id="PS50977">
    <property type="entry name" value="HTH_TETR_2"/>
    <property type="match status" value="1"/>
</dbReference>
<keyword evidence="1 2" id="KW-0238">DNA-binding</keyword>
<dbReference type="Pfam" id="PF00440">
    <property type="entry name" value="TetR_N"/>
    <property type="match status" value="1"/>
</dbReference>
<dbReference type="InterPro" id="IPR023772">
    <property type="entry name" value="DNA-bd_HTH_TetR-type_CS"/>
</dbReference>
<organism evidence="4 5">
    <name type="scientific">Anaerocolumna sedimenticola</name>
    <dbReference type="NCBI Taxonomy" id="2696063"/>
    <lineage>
        <taxon>Bacteria</taxon>
        <taxon>Bacillati</taxon>
        <taxon>Bacillota</taxon>
        <taxon>Clostridia</taxon>
        <taxon>Lachnospirales</taxon>
        <taxon>Lachnospiraceae</taxon>
        <taxon>Anaerocolumna</taxon>
    </lineage>
</organism>
<sequence length="223" mass="25744">MKESVLKNKHIAFHKDTFNKTTEDRRQKVLEAATEEFAANGYNATSINVISKKSNISIGALYSYFASKEDLFLSIVNDAYDLMEKILKDVAKNSRDIYDCIERMLAASREFAVKYPQLNQIYLDITTQALSPLAVRLSNKLEIITPELLCGIIRQAKEEGRIKDDLDEKVISYCMDNIFMIYQFSFSSDYYKERLKIFLGEEKLKDINDIEKSIVKFIRAAIE</sequence>
<evidence type="ECO:0000313" key="5">
    <source>
        <dbReference type="Proteomes" id="UP000464314"/>
    </source>
</evidence>
<dbReference type="InterPro" id="IPR001647">
    <property type="entry name" value="HTH_TetR"/>
</dbReference>
<dbReference type="PANTHER" id="PTHR43479">
    <property type="entry name" value="ACREF/ENVCD OPERON REPRESSOR-RELATED"/>
    <property type="match status" value="1"/>
</dbReference>
<dbReference type="PANTHER" id="PTHR43479:SF11">
    <property type="entry name" value="ACREF_ENVCD OPERON REPRESSOR-RELATED"/>
    <property type="match status" value="1"/>
</dbReference>
<dbReference type="PROSITE" id="PS01081">
    <property type="entry name" value="HTH_TETR_1"/>
    <property type="match status" value="1"/>
</dbReference>
<dbReference type="SUPFAM" id="SSF46689">
    <property type="entry name" value="Homeodomain-like"/>
    <property type="match status" value="1"/>
</dbReference>
<dbReference type="Gene3D" id="1.10.357.10">
    <property type="entry name" value="Tetracycline Repressor, domain 2"/>
    <property type="match status" value="1"/>
</dbReference>
<dbReference type="InterPro" id="IPR009057">
    <property type="entry name" value="Homeodomain-like_sf"/>
</dbReference>
<accession>A0A6P1TTJ4</accession>
<dbReference type="EMBL" id="CP048000">
    <property type="protein sequence ID" value="QHQ63261.1"/>
    <property type="molecule type" value="Genomic_DNA"/>
</dbReference>
<dbReference type="PRINTS" id="PR00455">
    <property type="entry name" value="HTHTETR"/>
</dbReference>
<dbReference type="InterPro" id="IPR050624">
    <property type="entry name" value="HTH-type_Tx_Regulator"/>
</dbReference>
<name>A0A6P1TTJ4_9FIRM</name>
<keyword evidence="5" id="KW-1185">Reference proteome</keyword>
<dbReference type="KEGG" id="anr:Ana3638_22840"/>
<gene>
    <name evidence="4" type="ORF">Ana3638_22840</name>
</gene>
<feature type="DNA-binding region" description="H-T-H motif" evidence="2">
    <location>
        <begin position="46"/>
        <end position="65"/>
    </location>
</feature>
<evidence type="ECO:0000256" key="2">
    <source>
        <dbReference type="PROSITE-ProRule" id="PRU00335"/>
    </source>
</evidence>
<evidence type="ECO:0000259" key="3">
    <source>
        <dbReference type="PROSITE" id="PS50977"/>
    </source>
</evidence>
<evidence type="ECO:0000313" key="4">
    <source>
        <dbReference type="EMBL" id="QHQ63261.1"/>
    </source>
</evidence>
<proteinExistence type="predicted"/>
<dbReference type="Proteomes" id="UP000464314">
    <property type="component" value="Chromosome"/>
</dbReference>